<keyword evidence="2" id="KW-1185">Reference proteome</keyword>
<dbReference type="EMBL" id="ML993867">
    <property type="protein sequence ID" value="KAF2204857.1"/>
    <property type="molecule type" value="Genomic_DNA"/>
</dbReference>
<dbReference type="Proteomes" id="UP000799536">
    <property type="component" value="Unassembled WGS sequence"/>
</dbReference>
<protein>
    <submittedName>
        <fullName evidence="1">Uncharacterized protein</fullName>
    </submittedName>
</protein>
<evidence type="ECO:0000313" key="1">
    <source>
        <dbReference type="EMBL" id="KAF2204857.1"/>
    </source>
</evidence>
<evidence type="ECO:0000313" key="2">
    <source>
        <dbReference type="Proteomes" id="UP000799536"/>
    </source>
</evidence>
<gene>
    <name evidence="1" type="ORF">GQ43DRAFT_109257</name>
</gene>
<accession>A0A9P4JT60</accession>
<organism evidence="1 2">
    <name type="scientific">Delitschia confertaspora ATCC 74209</name>
    <dbReference type="NCBI Taxonomy" id="1513339"/>
    <lineage>
        <taxon>Eukaryota</taxon>
        <taxon>Fungi</taxon>
        <taxon>Dikarya</taxon>
        <taxon>Ascomycota</taxon>
        <taxon>Pezizomycotina</taxon>
        <taxon>Dothideomycetes</taxon>
        <taxon>Pleosporomycetidae</taxon>
        <taxon>Pleosporales</taxon>
        <taxon>Delitschiaceae</taxon>
        <taxon>Delitschia</taxon>
    </lineage>
</organism>
<reference evidence="1" key="1">
    <citation type="journal article" date="2020" name="Stud. Mycol.">
        <title>101 Dothideomycetes genomes: a test case for predicting lifestyles and emergence of pathogens.</title>
        <authorList>
            <person name="Haridas S."/>
            <person name="Albert R."/>
            <person name="Binder M."/>
            <person name="Bloem J."/>
            <person name="Labutti K."/>
            <person name="Salamov A."/>
            <person name="Andreopoulos B."/>
            <person name="Baker S."/>
            <person name="Barry K."/>
            <person name="Bills G."/>
            <person name="Bluhm B."/>
            <person name="Cannon C."/>
            <person name="Castanera R."/>
            <person name="Culley D."/>
            <person name="Daum C."/>
            <person name="Ezra D."/>
            <person name="Gonzalez J."/>
            <person name="Henrissat B."/>
            <person name="Kuo A."/>
            <person name="Liang C."/>
            <person name="Lipzen A."/>
            <person name="Lutzoni F."/>
            <person name="Magnuson J."/>
            <person name="Mondo S."/>
            <person name="Nolan M."/>
            <person name="Ohm R."/>
            <person name="Pangilinan J."/>
            <person name="Park H.-J."/>
            <person name="Ramirez L."/>
            <person name="Alfaro M."/>
            <person name="Sun H."/>
            <person name="Tritt A."/>
            <person name="Yoshinaga Y."/>
            <person name="Zwiers L.-H."/>
            <person name="Turgeon B."/>
            <person name="Goodwin S."/>
            <person name="Spatafora J."/>
            <person name="Crous P."/>
            <person name="Grigoriev I."/>
        </authorList>
    </citation>
    <scope>NUCLEOTIDE SEQUENCE</scope>
    <source>
        <strain evidence="1">ATCC 74209</strain>
    </source>
</reference>
<name>A0A9P4JT60_9PLEO</name>
<comment type="caution">
    <text evidence="1">The sequence shown here is derived from an EMBL/GenBank/DDBJ whole genome shotgun (WGS) entry which is preliminary data.</text>
</comment>
<proteinExistence type="predicted"/>
<dbReference type="AlphaFoldDB" id="A0A9P4JT60"/>
<sequence>MKWRSTLHWAAHAFSYHSHTKELSSLRERGMERWRFLSTYPQHFLIPGFIVVHRKSLFIARISPFLFGFALTFPQRCSVWAGFRNEFLVFLSYSMLLDMEMHYYCISIGVARPQNLLPNFKDSIFHYPRFYLASLLLLVPVTPYSVRNITFTLDR</sequence>